<feature type="transmembrane region" description="Helical" evidence="1">
    <location>
        <begin position="12"/>
        <end position="32"/>
    </location>
</feature>
<proteinExistence type="predicted"/>
<comment type="caution">
    <text evidence="2">The sequence shown here is derived from an EMBL/GenBank/DDBJ whole genome shotgun (WGS) entry which is preliminary data.</text>
</comment>
<organism evidence="2 3">
    <name type="scientific">Pararhizobium polonicum</name>
    <dbReference type="NCBI Taxonomy" id="1612624"/>
    <lineage>
        <taxon>Bacteria</taxon>
        <taxon>Pseudomonadati</taxon>
        <taxon>Pseudomonadota</taxon>
        <taxon>Alphaproteobacteria</taxon>
        <taxon>Hyphomicrobiales</taxon>
        <taxon>Rhizobiaceae</taxon>
        <taxon>Rhizobium/Agrobacterium group</taxon>
        <taxon>Pararhizobium</taxon>
    </lineage>
</organism>
<evidence type="ECO:0000313" key="2">
    <source>
        <dbReference type="EMBL" id="OBZ96668.1"/>
    </source>
</evidence>
<keyword evidence="3" id="KW-1185">Reference proteome</keyword>
<keyword evidence="1" id="KW-0812">Transmembrane</keyword>
<dbReference type="EMBL" id="LGLV01000004">
    <property type="protein sequence ID" value="OBZ96668.1"/>
    <property type="molecule type" value="Genomic_DNA"/>
</dbReference>
<evidence type="ECO:0000313" key="3">
    <source>
        <dbReference type="Proteomes" id="UP000093111"/>
    </source>
</evidence>
<sequence>MARENSLPKKLLWFVGLWFLGVLTVTLVGFAIKLSLGA</sequence>
<gene>
    <name evidence="2" type="ORF">ADU59_02655</name>
</gene>
<dbReference type="Proteomes" id="UP000093111">
    <property type="component" value="Unassembled WGS sequence"/>
</dbReference>
<dbReference type="STRING" id="1612624.ADU59_02655"/>
<accession>A0A1C7P5W3</accession>
<dbReference type="AlphaFoldDB" id="A0A1C7P5W3"/>
<reference evidence="2 3" key="1">
    <citation type="journal article" date="2016" name="Syst. Appl. Microbiol.">
        <title>Pararhizobium polonicum sp. nov. isolated from tumors on stone fruit rootstocks.</title>
        <authorList>
            <person name="Pulawska J."/>
            <person name="Kuzmanovic N."/>
            <person name="Willems A."/>
            <person name="Pothier J.F."/>
        </authorList>
    </citation>
    <scope>NUCLEOTIDE SEQUENCE [LARGE SCALE GENOMIC DNA]</scope>
    <source>
        <strain evidence="2 3">F5.1</strain>
    </source>
</reference>
<keyword evidence="1" id="KW-0472">Membrane</keyword>
<name>A0A1C7P5W3_9HYPH</name>
<keyword evidence="1" id="KW-1133">Transmembrane helix</keyword>
<protein>
    <submittedName>
        <fullName evidence="2">Membrane protein</fullName>
    </submittedName>
</protein>
<evidence type="ECO:0000256" key="1">
    <source>
        <dbReference type="SAM" id="Phobius"/>
    </source>
</evidence>